<keyword evidence="3" id="KW-1185">Reference proteome</keyword>
<dbReference type="EMBL" id="JAAVMX010000005">
    <property type="protein sequence ID" value="KAF4508859.1"/>
    <property type="molecule type" value="Genomic_DNA"/>
</dbReference>
<proteinExistence type="predicted"/>
<protein>
    <submittedName>
        <fullName evidence="2">Uncharacterized protein</fullName>
    </submittedName>
</protein>
<evidence type="ECO:0000256" key="1">
    <source>
        <dbReference type="SAM" id="MobiDB-lite"/>
    </source>
</evidence>
<accession>A0A8H4PQX6</accession>
<comment type="caution">
    <text evidence="2">The sequence shown here is derived from an EMBL/GenBank/DDBJ whole genome shotgun (WGS) entry which is preliminary data.</text>
</comment>
<organism evidence="2 3">
    <name type="scientific">Ophiocordyceps sinensis</name>
    <dbReference type="NCBI Taxonomy" id="72228"/>
    <lineage>
        <taxon>Eukaryota</taxon>
        <taxon>Fungi</taxon>
        <taxon>Dikarya</taxon>
        <taxon>Ascomycota</taxon>
        <taxon>Pezizomycotina</taxon>
        <taxon>Sordariomycetes</taxon>
        <taxon>Hypocreomycetidae</taxon>
        <taxon>Hypocreales</taxon>
        <taxon>Ophiocordycipitaceae</taxon>
        <taxon>Ophiocordyceps</taxon>
    </lineage>
</organism>
<evidence type="ECO:0000313" key="2">
    <source>
        <dbReference type="EMBL" id="KAF4508859.1"/>
    </source>
</evidence>
<reference evidence="2 3" key="1">
    <citation type="journal article" date="2020" name="Genome Biol. Evol.">
        <title>A new high-quality draft genome assembly of the Chinese cordyceps Ophiocordyceps sinensis.</title>
        <authorList>
            <person name="Shu R."/>
            <person name="Zhang J."/>
            <person name="Meng Q."/>
            <person name="Zhang H."/>
            <person name="Zhou G."/>
            <person name="Li M."/>
            <person name="Wu P."/>
            <person name="Zhao Y."/>
            <person name="Chen C."/>
            <person name="Qin Q."/>
        </authorList>
    </citation>
    <scope>NUCLEOTIDE SEQUENCE [LARGE SCALE GENOMIC DNA]</scope>
    <source>
        <strain evidence="2 3">IOZ07</strain>
    </source>
</reference>
<dbReference type="Proteomes" id="UP000557566">
    <property type="component" value="Unassembled WGS sequence"/>
</dbReference>
<evidence type="ECO:0000313" key="3">
    <source>
        <dbReference type="Proteomes" id="UP000557566"/>
    </source>
</evidence>
<name>A0A8H4PQX6_9HYPO</name>
<dbReference type="AlphaFoldDB" id="A0A8H4PQX6"/>
<gene>
    <name evidence="2" type="ORF">G6O67_005190</name>
</gene>
<feature type="region of interest" description="Disordered" evidence="1">
    <location>
        <begin position="34"/>
        <end position="53"/>
    </location>
</feature>
<sequence>MPAPNVKPAHVVPAHVVPAPNVMPAPNVNEDKVRQDQDANARHNHDSNHNPDCSRSRWIPVPCPPIIMSNHSPANVQSATLPFSTTQELPPSASNETQFSSTRGLTLEATLAKLYGRISTEPYQQPLPPNGFAGTNPQTPGIPVYATPLDPAFRDAAKRNDFIAAFVAARDKIQRGEGMSVGQGFKLANFPGVCFLRWNTLIASRQDFIL</sequence>